<sequence>MKIKSPDRVQPSPQGRSSTPSTSPFATPSAIPHIGTATSPKQLANIPTQLRTGPLPQVIRNHPWRRAIALGLLLGLLTSCGNSSLAGVQVVVNCVPSGNTLEVRGTGADAKRLETVRLLGIDAPDLRQQPWGIKAQQTLMELVAGQTVWLEFESGEARDRLGRLLAYVWRDGQLVNEQLTKAGYAVPASRSGLLKYDRRIFYAQEYARILELGVWDPRSPMRLRPSEFRRQNPS</sequence>
<name>A0ABW7C4H5_9CYAN</name>
<dbReference type="PANTHER" id="PTHR12302">
    <property type="entry name" value="EBNA2 BINDING PROTEIN P100"/>
    <property type="match status" value="1"/>
</dbReference>
<feature type="domain" description="TNase-like" evidence="5">
    <location>
        <begin position="86"/>
        <end position="217"/>
    </location>
</feature>
<dbReference type="RefSeq" id="WP_393009754.1">
    <property type="nucleotide sequence ID" value="NZ_JAZAQF010000001.1"/>
</dbReference>
<dbReference type="Proteomes" id="UP001604335">
    <property type="component" value="Unassembled WGS sequence"/>
</dbReference>
<evidence type="ECO:0000313" key="7">
    <source>
        <dbReference type="Proteomes" id="UP001604335"/>
    </source>
</evidence>
<reference evidence="7" key="1">
    <citation type="journal article" date="2024" name="Algal Res.">
        <title>Biochemical, toxicological and genomic investigation of a high-biomass producing Limnothrix strain isolated from Italian shallow drinking water reservoir.</title>
        <authorList>
            <person name="Simonazzi M."/>
            <person name="Shishido T.K."/>
            <person name="Delbaje E."/>
            <person name="Wahlsten M."/>
            <person name="Fewer D.P."/>
            <person name="Sivonen K."/>
            <person name="Pezzolesi L."/>
            <person name="Pistocchi R."/>
        </authorList>
    </citation>
    <scope>NUCLEOTIDE SEQUENCE [LARGE SCALE GENOMIC DNA]</scope>
    <source>
        <strain evidence="7">LRLZ20PSL1</strain>
    </source>
</reference>
<dbReference type="InterPro" id="IPR035437">
    <property type="entry name" value="SNase_OB-fold_sf"/>
</dbReference>
<keyword evidence="3" id="KW-0378">Hydrolase</keyword>
<evidence type="ECO:0000256" key="3">
    <source>
        <dbReference type="ARBA" id="ARBA00022801"/>
    </source>
</evidence>
<evidence type="ECO:0000256" key="4">
    <source>
        <dbReference type="SAM" id="MobiDB-lite"/>
    </source>
</evidence>
<dbReference type="PANTHER" id="PTHR12302:SF3">
    <property type="entry name" value="SERINE_THREONINE-PROTEIN KINASE 31"/>
    <property type="match status" value="1"/>
</dbReference>
<dbReference type="Pfam" id="PF00565">
    <property type="entry name" value="SNase"/>
    <property type="match status" value="1"/>
</dbReference>
<dbReference type="SUPFAM" id="SSF50199">
    <property type="entry name" value="Staphylococcal nuclease"/>
    <property type="match status" value="1"/>
</dbReference>
<protein>
    <submittedName>
        <fullName evidence="6">Thermonuclease family protein</fullName>
    </submittedName>
</protein>
<comment type="caution">
    <text evidence="6">The sequence shown here is derived from an EMBL/GenBank/DDBJ whole genome shotgun (WGS) entry which is preliminary data.</text>
</comment>
<dbReference type="InterPro" id="IPR016071">
    <property type="entry name" value="Staphylococal_nuclease_OB-fold"/>
</dbReference>
<gene>
    <name evidence="6" type="ORF">VPK24_00510</name>
</gene>
<dbReference type="SMART" id="SM00318">
    <property type="entry name" value="SNc"/>
    <property type="match status" value="1"/>
</dbReference>
<evidence type="ECO:0000256" key="1">
    <source>
        <dbReference type="ARBA" id="ARBA00022722"/>
    </source>
</evidence>
<proteinExistence type="predicted"/>
<evidence type="ECO:0000256" key="2">
    <source>
        <dbReference type="ARBA" id="ARBA00022759"/>
    </source>
</evidence>
<dbReference type="EMBL" id="JAZAQF010000001">
    <property type="protein sequence ID" value="MFG3816102.1"/>
    <property type="molecule type" value="Genomic_DNA"/>
</dbReference>
<evidence type="ECO:0000313" key="6">
    <source>
        <dbReference type="EMBL" id="MFG3816102.1"/>
    </source>
</evidence>
<keyword evidence="1" id="KW-0540">Nuclease</keyword>
<dbReference type="Gene3D" id="2.40.50.90">
    <property type="match status" value="1"/>
</dbReference>
<keyword evidence="7" id="KW-1185">Reference proteome</keyword>
<feature type="compositionally biased region" description="Low complexity" evidence="4">
    <location>
        <begin position="17"/>
        <end position="30"/>
    </location>
</feature>
<accession>A0ABW7C4H5</accession>
<keyword evidence="2" id="KW-0255">Endonuclease</keyword>
<dbReference type="PROSITE" id="PS50830">
    <property type="entry name" value="TNASE_3"/>
    <property type="match status" value="1"/>
</dbReference>
<feature type="region of interest" description="Disordered" evidence="4">
    <location>
        <begin position="1"/>
        <end position="37"/>
    </location>
</feature>
<evidence type="ECO:0000259" key="5">
    <source>
        <dbReference type="PROSITE" id="PS50830"/>
    </source>
</evidence>
<organism evidence="6 7">
    <name type="scientific">Limnothrix redekei LRLZ20PSL1</name>
    <dbReference type="NCBI Taxonomy" id="3112953"/>
    <lineage>
        <taxon>Bacteria</taxon>
        <taxon>Bacillati</taxon>
        <taxon>Cyanobacteriota</taxon>
        <taxon>Cyanophyceae</taxon>
        <taxon>Pseudanabaenales</taxon>
        <taxon>Pseudanabaenaceae</taxon>
        <taxon>Limnothrix</taxon>
    </lineage>
</organism>